<evidence type="ECO:0000256" key="6">
    <source>
        <dbReference type="ARBA" id="ARBA00034021"/>
    </source>
</evidence>
<feature type="active site" description="Nucleophile" evidence="8">
    <location>
        <position position="101"/>
    </location>
</feature>
<dbReference type="GO" id="GO:0004176">
    <property type="term" value="F:ATP-dependent peptidase activity"/>
    <property type="evidence" value="ECO:0007669"/>
    <property type="project" value="InterPro"/>
</dbReference>
<accession>A0A6M8Z1U2</accession>
<evidence type="ECO:0000256" key="2">
    <source>
        <dbReference type="ARBA" id="ARBA00022640"/>
    </source>
</evidence>
<keyword evidence="11" id="KW-0150">Chloroplast</keyword>
<keyword evidence="4 8" id="KW-0378">Hydrolase</keyword>
<name>A0A6M8Z1U2_9BRAS</name>
<dbReference type="InterPro" id="IPR023562">
    <property type="entry name" value="ClpP/TepA"/>
</dbReference>
<comment type="function">
    <text evidence="7 8">Cleaves peptides in various proteins in a process that requires ATP hydrolysis. Has a chymotrypsin-like activity. Plays a major role in the degradation of misfolded proteins.</text>
</comment>
<evidence type="ECO:0000256" key="10">
    <source>
        <dbReference type="RuleBase" id="RU003567"/>
    </source>
</evidence>
<dbReference type="PANTHER" id="PTHR10381:SF15">
    <property type="entry name" value="CHLOROPLASTIC ATP-DEPENDENT CLP PROTEASE PROTEOLYTIC SUBUNIT 1"/>
    <property type="match status" value="1"/>
</dbReference>
<dbReference type="PANTHER" id="PTHR10381">
    <property type="entry name" value="ATP-DEPENDENT CLP PROTEASE PROTEOLYTIC SUBUNIT"/>
    <property type="match status" value="1"/>
</dbReference>
<dbReference type="RefSeq" id="YP_009898341.1">
    <property type="nucleotide sequence ID" value="NC_049665.1"/>
</dbReference>
<proteinExistence type="inferred from homology"/>
<geneLocation type="chloroplast" evidence="11"/>
<dbReference type="HAMAP" id="MF_00444">
    <property type="entry name" value="ClpP"/>
    <property type="match status" value="1"/>
</dbReference>
<protein>
    <recommendedName>
        <fullName evidence="8 10">ATP-dependent Clp protease proteolytic subunit</fullName>
        <ecNumber evidence="8">3.4.21.92</ecNumber>
    </recommendedName>
    <alternativeName>
        <fullName evidence="8">Endopeptidase Clp</fullName>
    </alternativeName>
</protein>
<dbReference type="Pfam" id="PF00574">
    <property type="entry name" value="CLP_protease"/>
    <property type="match status" value="1"/>
</dbReference>
<dbReference type="EMBL" id="MK637745">
    <property type="protein sequence ID" value="QKK45149.1"/>
    <property type="molecule type" value="Genomic_DNA"/>
</dbReference>
<dbReference type="AlphaFoldDB" id="A0A6M8Z1U2"/>
<dbReference type="PRINTS" id="PR00127">
    <property type="entry name" value="CLPPROTEASEP"/>
</dbReference>
<dbReference type="CDD" id="cd07017">
    <property type="entry name" value="S14_ClpP_2"/>
    <property type="match status" value="1"/>
</dbReference>
<evidence type="ECO:0000256" key="3">
    <source>
        <dbReference type="ARBA" id="ARBA00022670"/>
    </source>
</evidence>
<organism evidence="11">
    <name type="scientific">Matthiola alyssifolia</name>
    <dbReference type="NCBI Taxonomy" id="691208"/>
    <lineage>
        <taxon>Eukaryota</taxon>
        <taxon>Viridiplantae</taxon>
        <taxon>Streptophyta</taxon>
        <taxon>Embryophyta</taxon>
        <taxon>Tracheophyta</taxon>
        <taxon>Spermatophyta</taxon>
        <taxon>Magnoliopsida</taxon>
        <taxon>eudicotyledons</taxon>
        <taxon>Gunneridae</taxon>
        <taxon>Pentapetalae</taxon>
        <taxon>rosids</taxon>
        <taxon>malvids</taxon>
        <taxon>Brassicales</taxon>
        <taxon>Brassicaceae</taxon>
        <taxon>Anchonieae</taxon>
        <taxon>Matthiola</taxon>
    </lineage>
</organism>
<dbReference type="GeneID" id="56052839"/>
<dbReference type="EC" id="3.4.21.92" evidence="8"/>
<evidence type="ECO:0000256" key="4">
    <source>
        <dbReference type="ARBA" id="ARBA00022801"/>
    </source>
</evidence>
<dbReference type="SUPFAM" id="SSF52096">
    <property type="entry name" value="ClpP/crotonase"/>
    <property type="match status" value="1"/>
</dbReference>
<feature type="active site" evidence="8 9">
    <location>
        <position position="126"/>
    </location>
</feature>
<dbReference type="InterPro" id="IPR033135">
    <property type="entry name" value="ClpP_His_AS"/>
</dbReference>
<gene>
    <name evidence="8 11" type="primary">clpP</name>
</gene>
<comment type="similarity">
    <text evidence="1 8 10">Belongs to the peptidase S14 family.</text>
</comment>
<keyword evidence="5 8" id="KW-0720">Serine protease</keyword>
<sequence>MPIGVPKVAFLVPGEDESSWVDVYNRLYRERLLFLGEDVSAEASNQLCGLMIFLGIEDSNKDTFLFINSPGGGVLSGIAIYDTMHFVDNDVDTICMGLAASTASLILVGGTITKRFAFPHARIMLHQPASAFYQAQTGEFIMESKELLKLRANITDAYLKRTGKPMEVLSKVMERDYYMSPTEAQAHGVIDFVGVEIK</sequence>
<dbReference type="GO" id="GO:0009570">
    <property type="term" value="C:chloroplast stroma"/>
    <property type="evidence" value="ECO:0007669"/>
    <property type="project" value="UniProtKB-SubCell"/>
</dbReference>
<evidence type="ECO:0000313" key="11">
    <source>
        <dbReference type="EMBL" id="QKK45149.1"/>
    </source>
</evidence>
<evidence type="ECO:0000256" key="7">
    <source>
        <dbReference type="ARBA" id="ARBA00055217"/>
    </source>
</evidence>
<dbReference type="PROSITE" id="PS00382">
    <property type="entry name" value="CLP_PROTEASE_HIS"/>
    <property type="match status" value="1"/>
</dbReference>
<comment type="subunit">
    <text evidence="8">Component of the chloroplastic Clp protease core complex.</text>
</comment>
<comment type="catalytic activity">
    <reaction evidence="6 8 9">
        <text>Hydrolysis of proteins to small peptides in the presence of ATP and magnesium. alpha-casein is the usual test substrate. In the absence of ATP, only oligopeptides shorter than five residues are hydrolyzed (such as succinyl-Leu-Tyr-|-NHMec, and Leu-Tyr-Leu-|-Tyr-Trp, in which cleavage of the -Tyr-|-Leu- and -Tyr-|-Trp bonds also occurs).</text>
        <dbReference type="EC" id="3.4.21.92"/>
    </reaction>
</comment>
<dbReference type="GO" id="GO:0006515">
    <property type="term" value="P:protein quality control for misfolded or incompletely synthesized proteins"/>
    <property type="evidence" value="ECO:0007669"/>
    <property type="project" value="TreeGrafter"/>
</dbReference>
<dbReference type="Gene3D" id="3.90.226.10">
    <property type="entry name" value="2-enoyl-CoA Hydratase, Chain A, domain 1"/>
    <property type="match status" value="1"/>
</dbReference>
<dbReference type="GO" id="GO:0004252">
    <property type="term" value="F:serine-type endopeptidase activity"/>
    <property type="evidence" value="ECO:0007669"/>
    <property type="project" value="UniProtKB-UniRule"/>
</dbReference>
<keyword evidence="3 8" id="KW-0645">Protease</keyword>
<evidence type="ECO:0000256" key="9">
    <source>
        <dbReference type="PROSITE-ProRule" id="PRU10086"/>
    </source>
</evidence>
<evidence type="ECO:0000256" key="5">
    <source>
        <dbReference type="ARBA" id="ARBA00022825"/>
    </source>
</evidence>
<dbReference type="FunFam" id="3.90.226.10:FF:000006">
    <property type="entry name" value="ATP-dependent Clp protease proteolytic subunit"/>
    <property type="match status" value="1"/>
</dbReference>
<dbReference type="GO" id="GO:0051117">
    <property type="term" value="F:ATPase binding"/>
    <property type="evidence" value="ECO:0007669"/>
    <property type="project" value="TreeGrafter"/>
</dbReference>
<dbReference type="GO" id="GO:0009368">
    <property type="term" value="C:endopeptidase Clp complex"/>
    <property type="evidence" value="ECO:0007669"/>
    <property type="project" value="TreeGrafter"/>
</dbReference>
<reference evidence="11" key="1">
    <citation type="submission" date="2019-03" db="EMBL/GenBank/DDBJ databases">
        <authorList>
            <person name="Rigault P."/>
            <person name="Hohmann N."/>
            <person name="Wolf E."/>
            <person name="Koch M."/>
        </authorList>
    </citation>
    <scope>NUCLEOTIDE SEQUENCE</scope>
</reference>
<keyword evidence="2 11" id="KW-0934">Plastid</keyword>
<dbReference type="InterPro" id="IPR029045">
    <property type="entry name" value="ClpP/crotonase-like_dom_sf"/>
</dbReference>
<evidence type="ECO:0000256" key="8">
    <source>
        <dbReference type="HAMAP-Rule" id="MF_00444"/>
    </source>
</evidence>
<comment type="subcellular location">
    <subcellularLocation>
        <location evidence="8">Plastid</location>
        <location evidence="8">Chloroplast stroma</location>
    </subcellularLocation>
</comment>
<dbReference type="InterPro" id="IPR001907">
    <property type="entry name" value="ClpP"/>
</dbReference>
<evidence type="ECO:0000256" key="1">
    <source>
        <dbReference type="ARBA" id="ARBA00007039"/>
    </source>
</evidence>